<name>A0A9P9DHF7_9HYPO</name>
<reference evidence="1" key="1">
    <citation type="journal article" date="2021" name="Nat. Commun.">
        <title>Genetic determinants of endophytism in the Arabidopsis root mycobiome.</title>
        <authorList>
            <person name="Mesny F."/>
            <person name="Miyauchi S."/>
            <person name="Thiergart T."/>
            <person name="Pickel B."/>
            <person name="Atanasova L."/>
            <person name="Karlsson M."/>
            <person name="Huettel B."/>
            <person name="Barry K.W."/>
            <person name="Haridas S."/>
            <person name="Chen C."/>
            <person name="Bauer D."/>
            <person name="Andreopoulos W."/>
            <person name="Pangilinan J."/>
            <person name="LaButti K."/>
            <person name="Riley R."/>
            <person name="Lipzen A."/>
            <person name="Clum A."/>
            <person name="Drula E."/>
            <person name="Henrissat B."/>
            <person name="Kohler A."/>
            <person name="Grigoriev I.V."/>
            <person name="Martin F.M."/>
            <person name="Hacquard S."/>
        </authorList>
    </citation>
    <scope>NUCLEOTIDE SEQUENCE</scope>
    <source>
        <strain evidence="1">MPI-CAGE-AT-0021</strain>
    </source>
</reference>
<comment type="caution">
    <text evidence="1">The sequence shown here is derived from an EMBL/GenBank/DDBJ whole genome shotgun (WGS) entry which is preliminary data.</text>
</comment>
<proteinExistence type="predicted"/>
<evidence type="ECO:0000313" key="2">
    <source>
        <dbReference type="Proteomes" id="UP000717696"/>
    </source>
</evidence>
<feature type="non-terminal residue" evidence="1">
    <location>
        <position position="71"/>
    </location>
</feature>
<evidence type="ECO:0000313" key="1">
    <source>
        <dbReference type="EMBL" id="KAH7119500.1"/>
    </source>
</evidence>
<accession>A0A9P9DHF7</accession>
<sequence>RTNNGDYEFLTYHLFPTADYDRPMGWTVGTGRVGFAGPDGRLKFQDADKDNSSDTLPKGTSVLVINTNFKL</sequence>
<dbReference type="AlphaFoldDB" id="A0A9P9DHF7"/>
<protein>
    <submittedName>
        <fullName evidence="1">Uncharacterized protein</fullName>
    </submittedName>
</protein>
<keyword evidence="2" id="KW-1185">Reference proteome</keyword>
<dbReference type="Proteomes" id="UP000717696">
    <property type="component" value="Unassembled WGS sequence"/>
</dbReference>
<gene>
    <name evidence="1" type="ORF">B0J13DRAFT_401472</name>
</gene>
<organism evidence="1 2">
    <name type="scientific">Dactylonectria estremocensis</name>
    <dbReference type="NCBI Taxonomy" id="1079267"/>
    <lineage>
        <taxon>Eukaryota</taxon>
        <taxon>Fungi</taxon>
        <taxon>Dikarya</taxon>
        <taxon>Ascomycota</taxon>
        <taxon>Pezizomycotina</taxon>
        <taxon>Sordariomycetes</taxon>
        <taxon>Hypocreomycetidae</taxon>
        <taxon>Hypocreales</taxon>
        <taxon>Nectriaceae</taxon>
        <taxon>Dactylonectria</taxon>
    </lineage>
</organism>
<feature type="non-terminal residue" evidence="1">
    <location>
        <position position="1"/>
    </location>
</feature>
<dbReference type="OrthoDB" id="3889179at2759"/>
<dbReference type="EMBL" id="JAGMUU010000030">
    <property type="protein sequence ID" value="KAH7119500.1"/>
    <property type="molecule type" value="Genomic_DNA"/>
</dbReference>